<dbReference type="SUPFAM" id="SSF48317">
    <property type="entry name" value="Acid phosphatase/Vanadium-dependent haloperoxidase"/>
    <property type="match status" value="1"/>
</dbReference>
<proteinExistence type="predicted"/>
<feature type="transmembrane region" description="Helical" evidence="1">
    <location>
        <begin position="181"/>
        <end position="204"/>
    </location>
</feature>
<name>A0ECG7_PARTE</name>
<dbReference type="InterPro" id="IPR036938">
    <property type="entry name" value="PAP2/HPO_sf"/>
</dbReference>
<dbReference type="InParanoid" id="A0ECG7"/>
<evidence type="ECO:0000259" key="2">
    <source>
        <dbReference type="SMART" id="SM00014"/>
    </source>
</evidence>
<dbReference type="KEGG" id="ptm:GSPATT00003853001"/>
<dbReference type="GO" id="GO:0016020">
    <property type="term" value="C:membrane"/>
    <property type="evidence" value="ECO:0000318"/>
    <property type="project" value="GO_Central"/>
</dbReference>
<dbReference type="eggNOG" id="ENOG502SX5U">
    <property type="taxonomic scope" value="Eukaryota"/>
</dbReference>
<dbReference type="CDD" id="cd01610">
    <property type="entry name" value="PAP2_like"/>
    <property type="match status" value="1"/>
</dbReference>
<dbReference type="GO" id="GO:0042392">
    <property type="term" value="F:sphingosine-1-phosphate phosphatase activity"/>
    <property type="evidence" value="ECO:0000318"/>
    <property type="project" value="GO_Central"/>
</dbReference>
<dbReference type="GeneID" id="5046176"/>
<keyword evidence="1" id="KW-0812">Transmembrane</keyword>
<sequence length="205" mass="23705">MEKLKPTLKLIQLNKNTKEMSLQRVFKKLIYWDVYLSRFLNDNESLILTVMLYLPSLIFSPKTLIAPIFFIAYQYGYTYSIRYVISIVLSLILTTFFKNHFKRPRPKPRPQLSIAFGYKEGNYSLPSGGCAQAATFLFYFLNANGSGIFCYVSILVDIFDILIAIHIIFNVMLGRVYFCCHYFSDCHLGFVIGTTSAFLINFLLQ</sequence>
<dbReference type="Gene3D" id="1.20.144.10">
    <property type="entry name" value="Phosphatidic acid phosphatase type 2/haloperoxidase"/>
    <property type="match status" value="1"/>
</dbReference>
<evidence type="ECO:0000256" key="1">
    <source>
        <dbReference type="SAM" id="Phobius"/>
    </source>
</evidence>
<dbReference type="PANTHER" id="PTHR14969:SF13">
    <property type="entry name" value="AT30094P"/>
    <property type="match status" value="1"/>
</dbReference>
<gene>
    <name evidence="3" type="ORF">GSPATT00003853001</name>
</gene>
<dbReference type="HOGENOM" id="CLU_1499104_0_0_1"/>
<protein>
    <recommendedName>
        <fullName evidence="2">Phosphatidic acid phosphatase type 2/haloperoxidase domain-containing protein</fullName>
    </recommendedName>
</protein>
<dbReference type="RefSeq" id="XP_001460381.1">
    <property type="nucleotide sequence ID" value="XM_001460344.1"/>
</dbReference>
<organism evidence="3 4">
    <name type="scientific">Paramecium tetraurelia</name>
    <dbReference type="NCBI Taxonomy" id="5888"/>
    <lineage>
        <taxon>Eukaryota</taxon>
        <taxon>Sar</taxon>
        <taxon>Alveolata</taxon>
        <taxon>Ciliophora</taxon>
        <taxon>Intramacronucleata</taxon>
        <taxon>Oligohymenophorea</taxon>
        <taxon>Peniculida</taxon>
        <taxon>Parameciidae</taxon>
        <taxon>Paramecium</taxon>
    </lineage>
</organism>
<dbReference type="AlphaFoldDB" id="A0ECG7"/>
<evidence type="ECO:0000313" key="4">
    <source>
        <dbReference type="Proteomes" id="UP000000600"/>
    </source>
</evidence>
<dbReference type="Pfam" id="PF01569">
    <property type="entry name" value="PAP2"/>
    <property type="match status" value="1"/>
</dbReference>
<dbReference type="SMART" id="SM00014">
    <property type="entry name" value="acidPPc"/>
    <property type="match status" value="1"/>
</dbReference>
<dbReference type="PANTHER" id="PTHR14969">
    <property type="entry name" value="SPHINGOSINE-1-PHOSPHATE PHOSPHOHYDROLASE"/>
    <property type="match status" value="1"/>
</dbReference>
<keyword evidence="1" id="KW-0472">Membrane</keyword>
<dbReference type="OMA" id="IFFIAYQ"/>
<dbReference type="Proteomes" id="UP000000600">
    <property type="component" value="Unassembled WGS sequence"/>
</dbReference>
<feature type="transmembrane region" description="Helical" evidence="1">
    <location>
        <begin position="148"/>
        <end position="169"/>
    </location>
</feature>
<evidence type="ECO:0000313" key="3">
    <source>
        <dbReference type="EMBL" id="CAK92984.1"/>
    </source>
</evidence>
<keyword evidence="1" id="KW-1133">Transmembrane helix</keyword>
<dbReference type="EMBL" id="CT868671">
    <property type="protein sequence ID" value="CAK92984.1"/>
    <property type="molecule type" value="Genomic_DNA"/>
</dbReference>
<accession>A0ECG7</accession>
<feature type="domain" description="Phosphatidic acid phosphatase type 2/haloperoxidase" evidence="2">
    <location>
        <begin position="81"/>
        <end position="201"/>
    </location>
</feature>
<dbReference type="GO" id="GO:0046839">
    <property type="term" value="P:phospholipid dephosphorylation"/>
    <property type="evidence" value="ECO:0000318"/>
    <property type="project" value="GO_Central"/>
</dbReference>
<feature type="transmembrane region" description="Helical" evidence="1">
    <location>
        <begin position="46"/>
        <end position="73"/>
    </location>
</feature>
<keyword evidence="4" id="KW-1185">Reference proteome</keyword>
<feature type="transmembrane region" description="Helical" evidence="1">
    <location>
        <begin position="79"/>
        <end position="97"/>
    </location>
</feature>
<reference evidence="3 4" key="1">
    <citation type="journal article" date="2006" name="Nature">
        <title>Global trends of whole-genome duplications revealed by the ciliate Paramecium tetraurelia.</title>
        <authorList>
            <consortium name="Genoscope"/>
            <person name="Aury J.-M."/>
            <person name="Jaillon O."/>
            <person name="Duret L."/>
            <person name="Noel B."/>
            <person name="Jubin C."/>
            <person name="Porcel B.M."/>
            <person name="Segurens B."/>
            <person name="Daubin V."/>
            <person name="Anthouard V."/>
            <person name="Aiach N."/>
            <person name="Arnaiz O."/>
            <person name="Billaut A."/>
            <person name="Beisson J."/>
            <person name="Blanc I."/>
            <person name="Bouhouche K."/>
            <person name="Camara F."/>
            <person name="Duharcourt S."/>
            <person name="Guigo R."/>
            <person name="Gogendeau D."/>
            <person name="Katinka M."/>
            <person name="Keller A.-M."/>
            <person name="Kissmehl R."/>
            <person name="Klotz C."/>
            <person name="Koll F."/>
            <person name="Le Moue A."/>
            <person name="Lepere C."/>
            <person name="Malinsky S."/>
            <person name="Nowacki M."/>
            <person name="Nowak J.K."/>
            <person name="Plattner H."/>
            <person name="Poulain J."/>
            <person name="Ruiz F."/>
            <person name="Serrano V."/>
            <person name="Zagulski M."/>
            <person name="Dessen P."/>
            <person name="Betermier M."/>
            <person name="Weissenbach J."/>
            <person name="Scarpelli C."/>
            <person name="Schachter V."/>
            <person name="Sperling L."/>
            <person name="Meyer E."/>
            <person name="Cohen J."/>
            <person name="Wincker P."/>
        </authorList>
    </citation>
    <scope>NUCLEOTIDE SEQUENCE [LARGE SCALE GENOMIC DNA]</scope>
    <source>
        <strain evidence="3 4">Stock d4-2</strain>
    </source>
</reference>
<dbReference type="InterPro" id="IPR000326">
    <property type="entry name" value="PAP2/HPO"/>
</dbReference>